<dbReference type="EMBL" id="CAJOBD010000497">
    <property type="protein sequence ID" value="CAF3678682.1"/>
    <property type="molecule type" value="Genomic_DNA"/>
</dbReference>
<dbReference type="InterPro" id="IPR054696">
    <property type="entry name" value="GTP-eEF1A_C"/>
</dbReference>
<evidence type="ECO:0000313" key="12">
    <source>
        <dbReference type="EMBL" id="CAF1106146.1"/>
    </source>
</evidence>
<gene>
    <name evidence="14" type="ORF">JBS370_LOCUS8048</name>
    <name evidence="13" type="ORF">JXQ802_LOCUS29286</name>
    <name evidence="11" type="ORF">PYM288_LOCUS13583</name>
    <name evidence="12" type="ORF">ZHD862_LOCUS17861</name>
</gene>
<evidence type="ECO:0000256" key="3">
    <source>
        <dbReference type="ARBA" id="ARBA00022490"/>
    </source>
</evidence>
<dbReference type="CDD" id="cd01883">
    <property type="entry name" value="EF1_alpha"/>
    <property type="match status" value="1"/>
</dbReference>
<dbReference type="InterPro" id="IPR009000">
    <property type="entry name" value="Transl_B-barrel_sf"/>
</dbReference>
<evidence type="ECO:0000256" key="2">
    <source>
        <dbReference type="ARBA" id="ARBA00007249"/>
    </source>
</evidence>
<reference evidence="12" key="1">
    <citation type="submission" date="2021-02" db="EMBL/GenBank/DDBJ databases">
        <authorList>
            <person name="Nowell W R."/>
        </authorList>
    </citation>
    <scope>NUCLEOTIDE SEQUENCE</scope>
</reference>
<dbReference type="PRINTS" id="PR00315">
    <property type="entry name" value="ELONGATNFCT"/>
</dbReference>
<dbReference type="InterPro" id="IPR009001">
    <property type="entry name" value="Transl_elong_EF1A/Init_IF2_C"/>
</dbReference>
<dbReference type="Proteomes" id="UP000663864">
    <property type="component" value="Unassembled WGS sequence"/>
</dbReference>
<keyword evidence="5" id="KW-0378">Hydrolase</keyword>
<keyword evidence="16" id="KW-1185">Reference proteome</keyword>
<dbReference type="Gene3D" id="2.40.30.10">
    <property type="entry name" value="Translation factors"/>
    <property type="match status" value="2"/>
</dbReference>
<name>A0A814PI49_9BILA</name>
<dbReference type="Proteomes" id="UP000663854">
    <property type="component" value="Unassembled WGS sequence"/>
</dbReference>
<comment type="catalytic activity">
    <reaction evidence="8">
        <text>GTP + H2O = GDP + phosphate + H(+)</text>
        <dbReference type="Rhea" id="RHEA:19669"/>
        <dbReference type="ChEBI" id="CHEBI:15377"/>
        <dbReference type="ChEBI" id="CHEBI:15378"/>
        <dbReference type="ChEBI" id="CHEBI:37565"/>
        <dbReference type="ChEBI" id="CHEBI:43474"/>
        <dbReference type="ChEBI" id="CHEBI:58189"/>
    </reaction>
    <physiologicalReaction direction="left-to-right" evidence="8">
        <dbReference type="Rhea" id="RHEA:19670"/>
    </physiologicalReaction>
</comment>
<comment type="caution">
    <text evidence="12">The sequence shown here is derived from an EMBL/GenBank/DDBJ whole genome shotgun (WGS) entry which is preliminary data.</text>
</comment>
<dbReference type="EMBL" id="CAJNOH010000277">
    <property type="protein sequence ID" value="CAF0980385.1"/>
    <property type="molecule type" value="Genomic_DNA"/>
</dbReference>
<dbReference type="InterPro" id="IPR050100">
    <property type="entry name" value="TRAFAC_GTPase_members"/>
</dbReference>
<comment type="similarity">
    <text evidence="2">Belongs to the TRAFAC class translation factor GTPase superfamily. Classic translation factor GTPase family. EF-Tu/EF-1A subfamily.</text>
</comment>
<keyword evidence="4" id="KW-0547">Nucleotide-binding</keyword>
<dbReference type="CDD" id="cd16267">
    <property type="entry name" value="HBS1-like_II"/>
    <property type="match status" value="1"/>
</dbReference>
<evidence type="ECO:0000313" key="11">
    <source>
        <dbReference type="EMBL" id="CAF0980385.1"/>
    </source>
</evidence>
<dbReference type="FunFam" id="2.40.30.10:FF:000020">
    <property type="entry name" value="Translation elongation factor EF-1"/>
    <property type="match status" value="1"/>
</dbReference>
<keyword evidence="3" id="KW-0963">Cytoplasm</keyword>
<evidence type="ECO:0000256" key="1">
    <source>
        <dbReference type="ARBA" id="ARBA00004496"/>
    </source>
</evidence>
<evidence type="ECO:0000313" key="16">
    <source>
        <dbReference type="Proteomes" id="UP000663870"/>
    </source>
</evidence>
<evidence type="ECO:0000256" key="8">
    <source>
        <dbReference type="ARBA" id="ARBA00049117"/>
    </source>
</evidence>
<evidence type="ECO:0000256" key="5">
    <source>
        <dbReference type="ARBA" id="ARBA00022801"/>
    </source>
</evidence>
<dbReference type="SUPFAM" id="SSF50465">
    <property type="entry name" value="EF-Tu/eEF-1alpha/eIF2-gamma C-terminal domain"/>
    <property type="match status" value="1"/>
</dbReference>
<dbReference type="EMBL" id="CAJNOT010000903">
    <property type="protein sequence ID" value="CAF1106146.1"/>
    <property type="molecule type" value="Genomic_DNA"/>
</dbReference>
<proteinExistence type="inferred from homology"/>
<dbReference type="Proteomes" id="UP000663836">
    <property type="component" value="Unassembled WGS sequence"/>
</dbReference>
<sequence>MRHSDFRGMEKNAQTLDEEYDGLSARSVDDHYNYPLSPSVHGEFMADGTNRKEHSLHAFVAPKQNKNRKNKKNKGTSIVNKVVEEELPVVQEDPQRTRGRKILRDDFDTQFDMEPDDDIERSKNETVPIRPSGLETIPARVATLKISDRSDRSISPQKQSKSTYDSPSVTPRQGVSPSSVSRRNENTSSSVTSTLKRRPIAADRTNTLRDYNERLEGRDLLNLVVVGHVDAGKSTLMGHLLVKLKVVDDRTMHKNKTEAARLGKESFSYAFVLDESEEERQRGVTMDIAQAQFKTKTKIVNLVDAPGHKDFIPNMINGAAQADVAILVIDSRRGEFETGFEFGGQTREHALLLRALGVSQLICGVNKMDTIEWSQERFEEIVKKLSSFLKSSGYKESDITYVPLSGWTGENLITPNNPSLSWYQKEDNPSNIKINGVICGATLLDLIDRLKPPERPISKPFRLCITDVYRATGIGAGTVSISGRIDCGGVEVNERLLLRPSNDQVTIKTVQIENTNVSSAFAGDNVTLNIQGVDPTHLFIGNVVCDPEYPIPCATIIQARIIIFNISVPILPGTPIVFHFKSMQEQGKITNLIEELDRSTGELKRKNPRLLTKNSSGVIEIVLQRQICCELYSDVKELGRFMLRQSGLTMAAGIITKIIS</sequence>
<evidence type="ECO:0000256" key="9">
    <source>
        <dbReference type="SAM" id="MobiDB-lite"/>
    </source>
</evidence>
<organism evidence="12 15">
    <name type="scientific">Rotaria sordida</name>
    <dbReference type="NCBI Taxonomy" id="392033"/>
    <lineage>
        <taxon>Eukaryota</taxon>
        <taxon>Metazoa</taxon>
        <taxon>Spiralia</taxon>
        <taxon>Gnathifera</taxon>
        <taxon>Rotifera</taxon>
        <taxon>Eurotatoria</taxon>
        <taxon>Bdelloidea</taxon>
        <taxon>Philodinida</taxon>
        <taxon>Philodinidae</taxon>
        <taxon>Rotaria</taxon>
    </lineage>
</organism>
<evidence type="ECO:0000256" key="7">
    <source>
        <dbReference type="ARBA" id="ARBA00023134"/>
    </source>
</evidence>
<evidence type="ECO:0000313" key="14">
    <source>
        <dbReference type="EMBL" id="CAF3678682.1"/>
    </source>
</evidence>
<dbReference type="InterPro" id="IPR027417">
    <property type="entry name" value="P-loop_NTPase"/>
</dbReference>
<protein>
    <recommendedName>
        <fullName evidence="10">Tr-type G domain-containing protein</fullName>
    </recommendedName>
</protein>
<dbReference type="Pfam" id="PF00009">
    <property type="entry name" value="GTP_EFTU"/>
    <property type="match status" value="1"/>
</dbReference>
<comment type="subcellular location">
    <subcellularLocation>
        <location evidence="1">Cytoplasm</location>
    </subcellularLocation>
</comment>
<feature type="domain" description="Tr-type G" evidence="10">
    <location>
        <begin position="218"/>
        <end position="457"/>
    </location>
</feature>
<dbReference type="GO" id="GO:0005525">
    <property type="term" value="F:GTP binding"/>
    <property type="evidence" value="ECO:0007669"/>
    <property type="project" value="UniProtKB-KW"/>
</dbReference>
<keyword evidence="6" id="KW-0648">Protein biosynthesis</keyword>
<dbReference type="EMBL" id="CAJNOL010001141">
    <property type="protein sequence ID" value="CAF1296776.1"/>
    <property type="molecule type" value="Genomic_DNA"/>
</dbReference>
<dbReference type="Gene3D" id="3.40.50.300">
    <property type="entry name" value="P-loop containing nucleotide triphosphate hydrolases"/>
    <property type="match status" value="1"/>
</dbReference>
<dbReference type="PANTHER" id="PTHR23115">
    <property type="entry name" value="TRANSLATION FACTOR"/>
    <property type="match status" value="1"/>
</dbReference>
<dbReference type="FunFam" id="3.40.50.300:FF:000204">
    <property type="entry name" value="Translation elongation factor Tu"/>
    <property type="match status" value="1"/>
</dbReference>
<dbReference type="GO" id="GO:0005737">
    <property type="term" value="C:cytoplasm"/>
    <property type="evidence" value="ECO:0007669"/>
    <property type="project" value="UniProtKB-SubCell"/>
</dbReference>
<accession>A0A814PI49</accession>
<dbReference type="GO" id="GO:0003924">
    <property type="term" value="F:GTPase activity"/>
    <property type="evidence" value="ECO:0007669"/>
    <property type="project" value="InterPro"/>
</dbReference>
<dbReference type="GO" id="GO:0006412">
    <property type="term" value="P:translation"/>
    <property type="evidence" value="ECO:0007669"/>
    <property type="project" value="UniProtKB-KW"/>
</dbReference>
<feature type="region of interest" description="Disordered" evidence="9">
    <location>
        <begin position="90"/>
        <end position="201"/>
    </location>
</feature>
<feature type="compositionally biased region" description="Acidic residues" evidence="9">
    <location>
        <begin position="108"/>
        <end position="119"/>
    </location>
</feature>
<dbReference type="SUPFAM" id="SSF52540">
    <property type="entry name" value="P-loop containing nucleoside triphosphate hydrolases"/>
    <property type="match status" value="1"/>
</dbReference>
<dbReference type="InterPro" id="IPR000795">
    <property type="entry name" value="T_Tr_GTP-bd_dom"/>
</dbReference>
<evidence type="ECO:0000259" key="10">
    <source>
        <dbReference type="PROSITE" id="PS51722"/>
    </source>
</evidence>
<keyword evidence="7" id="KW-0342">GTP-binding</keyword>
<evidence type="ECO:0000313" key="13">
    <source>
        <dbReference type="EMBL" id="CAF1296776.1"/>
    </source>
</evidence>
<dbReference type="Pfam" id="PF22594">
    <property type="entry name" value="GTP-eEF1A_C"/>
    <property type="match status" value="1"/>
</dbReference>
<dbReference type="CDD" id="cd04093">
    <property type="entry name" value="HBS1_C_III"/>
    <property type="match status" value="1"/>
</dbReference>
<dbReference type="PROSITE" id="PS51722">
    <property type="entry name" value="G_TR_2"/>
    <property type="match status" value="1"/>
</dbReference>
<feature type="compositionally biased region" description="Polar residues" evidence="9">
    <location>
        <begin position="153"/>
        <end position="194"/>
    </location>
</feature>
<evidence type="ECO:0000313" key="15">
    <source>
        <dbReference type="Proteomes" id="UP000663864"/>
    </source>
</evidence>
<dbReference type="SUPFAM" id="SSF50447">
    <property type="entry name" value="Translation proteins"/>
    <property type="match status" value="1"/>
</dbReference>
<dbReference type="Proteomes" id="UP000663870">
    <property type="component" value="Unassembled WGS sequence"/>
</dbReference>
<dbReference type="AlphaFoldDB" id="A0A814PI49"/>
<evidence type="ECO:0000256" key="4">
    <source>
        <dbReference type="ARBA" id="ARBA00022741"/>
    </source>
</evidence>
<evidence type="ECO:0000256" key="6">
    <source>
        <dbReference type="ARBA" id="ARBA00022917"/>
    </source>
</evidence>